<evidence type="ECO:0000313" key="2">
    <source>
        <dbReference type="Proteomes" id="UP000001066"/>
    </source>
</evidence>
<dbReference type="EMBL" id="AM087122">
    <property type="protein sequence ID" value="CAJ31667.1"/>
    <property type="molecule type" value="Genomic_DNA"/>
</dbReference>
<dbReference type="RefSeq" id="YP_001604271.1">
    <property type="nucleotide sequence ID" value="NC_010153.1"/>
</dbReference>
<name>A7WKR4_9VIRU</name>
<dbReference type="KEGG" id="vg:5797927"/>
<sequence>MSLFQPFLELLCAEMQIRFYHQQGEYVDVADLQRLLAKCSSTPDLLLRKLLESGIIGITDKPNVVVIK</sequence>
<dbReference type="GeneID" id="5797927"/>
<protein>
    <submittedName>
        <fullName evidence="1">Uncharacterized protein</fullName>
    </submittedName>
</protein>
<organism evidence="1 2">
    <name type="scientific">Betalipothrixvirus pezzuloense</name>
    <dbReference type="NCBI Taxonomy" id="346883"/>
    <lineage>
        <taxon>Viruses</taxon>
        <taxon>Adnaviria</taxon>
        <taxon>Zilligvirae</taxon>
        <taxon>Taleaviricota</taxon>
        <taxon>Tokiviricetes</taxon>
        <taxon>Ligamenvirales</taxon>
        <taxon>Lipothrixviridae</taxon>
        <taxon>Betalipothrixvirus</taxon>
    </lineage>
</organism>
<evidence type="ECO:0000313" key="1">
    <source>
        <dbReference type="EMBL" id="CAJ31667.1"/>
    </source>
</evidence>
<reference evidence="1 2" key="1">
    <citation type="journal article" date="2008" name="J. Virol.">
        <title>Structure of the acidianus filamentous virus 3 and comparative genomics of related archaeal lipothrixviruses.</title>
        <authorList>
            <person name="Vestergaard G."/>
            <person name="Aramayo R."/>
            <person name="Basta T."/>
            <person name="Haring M."/>
            <person name="Peng X."/>
            <person name="Brugger K."/>
            <person name="Chen L."/>
            <person name="Rachel R."/>
            <person name="Boisset N."/>
            <person name="Garrett R.A."/>
            <person name="Prangishvili D."/>
        </authorList>
    </citation>
    <scope>NUCLEOTIDE SEQUENCE [LARGE SCALE GENOMIC DNA]</scope>
</reference>
<dbReference type="OrthoDB" id="38863at10239"/>
<proteinExistence type="predicted"/>
<keyword evidence="2" id="KW-1185">Reference proteome</keyword>
<accession>A7WKR4</accession>
<dbReference type="Proteomes" id="UP000001066">
    <property type="component" value="Segment"/>
</dbReference>